<evidence type="ECO:0000259" key="20">
    <source>
        <dbReference type="PROSITE" id="PS50127"/>
    </source>
</evidence>
<evidence type="ECO:0000256" key="18">
    <source>
        <dbReference type="SAM" id="Coils"/>
    </source>
</evidence>
<evidence type="ECO:0000256" key="5">
    <source>
        <dbReference type="ARBA" id="ARBA00022679"/>
    </source>
</evidence>
<keyword evidence="6" id="KW-0053">Apoptosis</keyword>
<dbReference type="SMART" id="SM00212">
    <property type="entry name" value="UBCc"/>
    <property type="match status" value="1"/>
</dbReference>
<evidence type="ECO:0000256" key="6">
    <source>
        <dbReference type="ARBA" id="ARBA00022703"/>
    </source>
</evidence>
<dbReference type="Pfam" id="PF00179">
    <property type="entry name" value="UQ_con"/>
    <property type="match status" value="1"/>
</dbReference>
<sequence>MEQAPTNGSGGGSSASAGSSAGPMDWDPVTVAARQILHKPSAACLRRLASEIAGFKEDPLPGVNVWPDENYATLVHALVRGPEGTPYEGGLFHFVLYAKANYPHEAPLARLMTTGQGTVRFNPQFYTSGKVCLSILHTWPGPGWNPSFTLRVVLLQLQALMNDQPALNEPGVMIMSNPEDYNAYLRHETLRVAVLGLLEHCSHRVFAQKGEEEEEKAPEPGEAPPMPRELAEVALAVLLQDAAKAEQRCRELAAKTPDGSMLPGVPRAVRAEYSGMASRLRALRSRPSGQDRQDQSEESGEPEEEEKEASGVAAENAPDVEETEEPECRICGGGSEDGELLQPCGCSGSMAYVH</sequence>
<evidence type="ECO:0000256" key="19">
    <source>
        <dbReference type="SAM" id="MobiDB-lite"/>
    </source>
</evidence>
<feature type="compositionally biased region" description="Acidic residues" evidence="19">
    <location>
        <begin position="296"/>
        <end position="307"/>
    </location>
</feature>
<keyword evidence="12" id="KW-0067">ATP-binding</keyword>
<dbReference type="Pfam" id="PF12906">
    <property type="entry name" value="RINGv"/>
    <property type="match status" value="1"/>
</dbReference>
<dbReference type="OrthoDB" id="47801at2759"/>
<feature type="region of interest" description="Disordered" evidence="19">
    <location>
        <begin position="1"/>
        <end position="23"/>
    </location>
</feature>
<feature type="coiled-coil region" evidence="18">
    <location>
        <begin position="228"/>
        <end position="255"/>
    </location>
</feature>
<feature type="non-terminal residue" evidence="22">
    <location>
        <position position="354"/>
    </location>
</feature>
<keyword evidence="23" id="KW-1185">Reference proteome</keyword>
<feature type="region of interest" description="Disordered" evidence="19">
    <location>
        <begin position="280"/>
        <end position="354"/>
    </location>
</feature>
<evidence type="ECO:0000256" key="7">
    <source>
        <dbReference type="ARBA" id="ARBA00022723"/>
    </source>
</evidence>
<keyword evidence="8" id="KW-0547">Nucleotide-binding</keyword>
<name>A0A812ZGK2_9DINO</name>
<dbReference type="Proteomes" id="UP000601435">
    <property type="component" value="Unassembled WGS sequence"/>
</dbReference>
<keyword evidence="13" id="KW-0539">Nucleus</keyword>
<dbReference type="Gene3D" id="3.10.110.10">
    <property type="entry name" value="Ubiquitin Conjugating Enzyme"/>
    <property type="match status" value="1"/>
</dbReference>
<keyword evidence="10" id="KW-0833">Ubl conjugation pathway</keyword>
<evidence type="ECO:0000256" key="3">
    <source>
        <dbReference type="ARBA" id="ARBA00012486"/>
    </source>
</evidence>
<dbReference type="Gene3D" id="3.30.40.10">
    <property type="entry name" value="Zinc/RING finger domain, C3HC4 (zinc finger)"/>
    <property type="match status" value="1"/>
</dbReference>
<keyword evidence="9" id="KW-0863">Zinc-finger</keyword>
<dbReference type="EMBL" id="CAJNJA010047606">
    <property type="protein sequence ID" value="CAE7825217.1"/>
    <property type="molecule type" value="Genomic_DNA"/>
</dbReference>
<evidence type="ECO:0000256" key="12">
    <source>
        <dbReference type="ARBA" id="ARBA00022840"/>
    </source>
</evidence>
<keyword evidence="4" id="KW-0963">Cytoplasm</keyword>
<dbReference type="InterPro" id="IPR000608">
    <property type="entry name" value="UBC"/>
</dbReference>
<proteinExistence type="predicted"/>
<evidence type="ECO:0000259" key="21">
    <source>
        <dbReference type="PROSITE" id="PS51292"/>
    </source>
</evidence>
<keyword evidence="11" id="KW-0862">Zinc</keyword>
<dbReference type="InterPro" id="IPR016135">
    <property type="entry name" value="UBQ-conjugating_enzyme/RWD"/>
</dbReference>
<evidence type="ECO:0000256" key="13">
    <source>
        <dbReference type="ARBA" id="ARBA00023242"/>
    </source>
</evidence>
<dbReference type="GO" id="GO:0008270">
    <property type="term" value="F:zinc ion binding"/>
    <property type="evidence" value="ECO:0007669"/>
    <property type="project" value="UniProtKB-KW"/>
</dbReference>
<evidence type="ECO:0000256" key="10">
    <source>
        <dbReference type="ARBA" id="ARBA00022786"/>
    </source>
</evidence>
<evidence type="ECO:0000313" key="23">
    <source>
        <dbReference type="Proteomes" id="UP000601435"/>
    </source>
</evidence>
<evidence type="ECO:0000256" key="8">
    <source>
        <dbReference type="ARBA" id="ARBA00022741"/>
    </source>
</evidence>
<dbReference type="GO" id="GO:0004869">
    <property type="term" value="F:cysteine-type endopeptidase inhibitor activity"/>
    <property type="evidence" value="ECO:0007669"/>
    <property type="project" value="TreeGrafter"/>
</dbReference>
<evidence type="ECO:0000256" key="1">
    <source>
        <dbReference type="ARBA" id="ARBA00004123"/>
    </source>
</evidence>
<dbReference type="SUPFAM" id="SSF54495">
    <property type="entry name" value="UBC-like"/>
    <property type="match status" value="1"/>
</dbReference>
<gene>
    <name evidence="22" type="primary">ube2z</name>
    <name evidence="22" type="ORF">SNEC2469_LOCUS24603</name>
</gene>
<evidence type="ECO:0000256" key="17">
    <source>
        <dbReference type="ARBA" id="ARBA00042401"/>
    </source>
</evidence>
<dbReference type="EC" id="2.3.2.23" evidence="3"/>
<keyword evidence="18" id="KW-0175">Coiled coil</keyword>
<evidence type="ECO:0000256" key="14">
    <source>
        <dbReference type="ARBA" id="ARBA00039894"/>
    </source>
</evidence>
<dbReference type="GO" id="GO:0005737">
    <property type="term" value="C:cytoplasm"/>
    <property type="evidence" value="ECO:0007669"/>
    <property type="project" value="UniProtKB-SubCell"/>
</dbReference>
<dbReference type="PROSITE" id="PS50127">
    <property type="entry name" value="UBC_2"/>
    <property type="match status" value="1"/>
</dbReference>
<dbReference type="InterPro" id="IPR011016">
    <property type="entry name" value="Znf_RING-CH"/>
</dbReference>
<dbReference type="PANTHER" id="PTHR46116">
    <property type="entry name" value="(E3-INDEPENDENT) E2 UBIQUITIN-CONJUGATING ENZYME"/>
    <property type="match status" value="1"/>
</dbReference>
<evidence type="ECO:0000256" key="11">
    <source>
        <dbReference type="ARBA" id="ARBA00022833"/>
    </source>
</evidence>
<dbReference type="GO" id="GO:0005524">
    <property type="term" value="F:ATP binding"/>
    <property type="evidence" value="ECO:0007669"/>
    <property type="project" value="UniProtKB-KW"/>
</dbReference>
<feature type="domain" description="UBC core" evidence="20">
    <location>
        <begin position="43"/>
        <end position="202"/>
    </location>
</feature>
<dbReference type="PROSITE" id="PS51292">
    <property type="entry name" value="ZF_RING_CH"/>
    <property type="match status" value="1"/>
</dbReference>
<comment type="subcellular location">
    <subcellularLocation>
        <location evidence="2">Cytoplasm</location>
    </subcellularLocation>
    <subcellularLocation>
        <location evidence="1">Nucleus</location>
    </subcellularLocation>
</comment>
<evidence type="ECO:0000256" key="15">
    <source>
        <dbReference type="ARBA" id="ARBA00041798"/>
    </source>
</evidence>
<dbReference type="CDD" id="cd23809">
    <property type="entry name" value="UBCc_UBE2Z"/>
    <property type="match status" value="1"/>
</dbReference>
<comment type="caution">
    <text evidence="22">The sequence shown here is derived from an EMBL/GenBank/DDBJ whole genome shotgun (WGS) entry which is preliminary data.</text>
</comment>
<evidence type="ECO:0000256" key="16">
    <source>
        <dbReference type="ARBA" id="ARBA00042316"/>
    </source>
</evidence>
<dbReference type="InterPro" id="IPR013083">
    <property type="entry name" value="Znf_RING/FYVE/PHD"/>
</dbReference>
<dbReference type="GO" id="GO:0061631">
    <property type="term" value="F:ubiquitin conjugating enzyme activity"/>
    <property type="evidence" value="ECO:0007669"/>
    <property type="project" value="UniProtKB-EC"/>
</dbReference>
<evidence type="ECO:0000256" key="9">
    <source>
        <dbReference type="ARBA" id="ARBA00022771"/>
    </source>
</evidence>
<dbReference type="GO" id="GO:0005634">
    <property type="term" value="C:nucleus"/>
    <property type="evidence" value="ECO:0007669"/>
    <property type="project" value="UniProtKB-SubCell"/>
</dbReference>
<protein>
    <recommendedName>
        <fullName evidence="14">Ubiquitin-conjugating enzyme E2 Z</fullName>
        <ecNumber evidence="3">2.3.2.23</ecNumber>
    </recommendedName>
    <alternativeName>
        <fullName evidence="15">E2 ubiquitin-conjugating enzyme Z</fullName>
    </alternativeName>
    <alternativeName>
        <fullName evidence="17">Ubiquitin carrier protein Z</fullName>
    </alternativeName>
    <alternativeName>
        <fullName evidence="16">Ubiquitin-protein ligase Z</fullName>
    </alternativeName>
</protein>
<organism evidence="22 23">
    <name type="scientific">Symbiodinium necroappetens</name>
    <dbReference type="NCBI Taxonomy" id="1628268"/>
    <lineage>
        <taxon>Eukaryota</taxon>
        <taxon>Sar</taxon>
        <taxon>Alveolata</taxon>
        <taxon>Dinophyceae</taxon>
        <taxon>Suessiales</taxon>
        <taxon>Symbiodiniaceae</taxon>
        <taxon>Symbiodinium</taxon>
    </lineage>
</organism>
<reference evidence="22" key="1">
    <citation type="submission" date="2021-02" db="EMBL/GenBank/DDBJ databases">
        <authorList>
            <person name="Dougan E. K."/>
            <person name="Rhodes N."/>
            <person name="Thang M."/>
            <person name="Chan C."/>
        </authorList>
    </citation>
    <scope>NUCLEOTIDE SEQUENCE</scope>
</reference>
<evidence type="ECO:0000313" key="22">
    <source>
        <dbReference type="EMBL" id="CAE7825217.1"/>
    </source>
</evidence>
<dbReference type="AlphaFoldDB" id="A0A812ZGK2"/>
<dbReference type="PANTHER" id="PTHR46116:SF26">
    <property type="entry name" value="UBIQUITIN-CONJUGATING ENZYME E2 Z"/>
    <property type="match status" value="1"/>
</dbReference>
<keyword evidence="5" id="KW-0808">Transferase</keyword>
<keyword evidence="7" id="KW-0479">Metal-binding</keyword>
<evidence type="ECO:0000256" key="4">
    <source>
        <dbReference type="ARBA" id="ARBA00022490"/>
    </source>
</evidence>
<evidence type="ECO:0000256" key="2">
    <source>
        <dbReference type="ARBA" id="ARBA00004496"/>
    </source>
</evidence>
<feature type="domain" description="RING-CH-type" evidence="21">
    <location>
        <begin position="320"/>
        <end position="354"/>
    </location>
</feature>
<dbReference type="SUPFAM" id="SSF57850">
    <property type="entry name" value="RING/U-box"/>
    <property type="match status" value="1"/>
</dbReference>
<accession>A0A812ZGK2</accession>